<evidence type="ECO:0000256" key="6">
    <source>
        <dbReference type="ARBA" id="ARBA00023054"/>
    </source>
</evidence>
<evidence type="ECO:0000256" key="9">
    <source>
        <dbReference type="SAM" id="MobiDB-lite"/>
    </source>
</evidence>
<feature type="compositionally biased region" description="Basic residues" evidence="9">
    <location>
        <begin position="119"/>
        <end position="128"/>
    </location>
</feature>
<dbReference type="InterPro" id="IPR029157">
    <property type="entry name" value="CEP44_CC"/>
</dbReference>
<feature type="compositionally biased region" description="Low complexity" evidence="9">
    <location>
        <begin position="207"/>
        <end position="227"/>
    </location>
</feature>
<organism evidence="11 12">
    <name type="scientific">Apatococcus lobatus</name>
    <dbReference type="NCBI Taxonomy" id="904363"/>
    <lineage>
        <taxon>Eukaryota</taxon>
        <taxon>Viridiplantae</taxon>
        <taxon>Chlorophyta</taxon>
        <taxon>core chlorophytes</taxon>
        <taxon>Trebouxiophyceae</taxon>
        <taxon>Chlorellales</taxon>
        <taxon>Chlorellaceae</taxon>
        <taxon>Apatococcus</taxon>
    </lineage>
</organism>
<feature type="compositionally biased region" description="Low complexity" evidence="9">
    <location>
        <begin position="145"/>
        <end position="155"/>
    </location>
</feature>
<feature type="region of interest" description="Disordered" evidence="9">
    <location>
        <begin position="435"/>
        <end position="459"/>
    </location>
</feature>
<comment type="function">
    <text evidence="8">Centriole-enriched microtubule-binding protein involved in centriole biogenesis. In collaboration with CEP295 and POC1B, is required for the centriole-to-centrosome conversion by ensuring the formation of bona fide centriole wall. Functions as a linker component that maintains centrosome cohesion. Associates with CROCC and regulates its stability and localization to the centrosome.</text>
</comment>
<dbReference type="PANTHER" id="PTHR31477:SF1">
    <property type="entry name" value="CENTROSOMAL PROTEIN OF 44 KDA"/>
    <property type="match status" value="1"/>
</dbReference>
<evidence type="ECO:0000256" key="8">
    <source>
        <dbReference type="ARBA" id="ARBA00046235"/>
    </source>
</evidence>
<dbReference type="Proteomes" id="UP001438707">
    <property type="component" value="Unassembled WGS sequence"/>
</dbReference>
<feature type="compositionally biased region" description="Polar residues" evidence="9">
    <location>
        <begin position="540"/>
        <end position="561"/>
    </location>
</feature>
<keyword evidence="7" id="KW-0206">Cytoskeleton</keyword>
<dbReference type="AlphaFoldDB" id="A0AAW1RPS5"/>
<dbReference type="GO" id="GO:0005814">
    <property type="term" value="C:centriole"/>
    <property type="evidence" value="ECO:0007669"/>
    <property type="project" value="UniProtKB-SubCell"/>
</dbReference>
<evidence type="ECO:0000256" key="3">
    <source>
        <dbReference type="ARBA" id="ARBA00004647"/>
    </source>
</evidence>
<sequence>MATGDIRNNLERLKRELVQIRFQGDLDVVGMRLGDPAAFLPVLHYCMVKFSRHVASDIAAGGLELQGKSDARFLETAFKVFRDVFGLKPVLSAAQFLEQGYSERKVILVTDVVKHCKRQHQSAVRRQRLAAAKPIRDGSPKSQKENAQAKANAASTKGHLPGDKAAAKDARASPKPWVQPPIVKRNHAAEHSTAAPALPSEGATAHPPSSSSNQPPPSSRQAAAPQSAPEPPRQGVHQGSQRLIGIPSNASAQPAFSNPGGQDRLSDIPSAMCNNQDYQPSSHGNSGNSARMHHCLPGGLMSLPGLVHQDSAAWGQAGQLQQVAWDQQPALPAGLFAADKMSGGNPARVGPAAVVQSHPIRMTHPGSSDPSVALNSAAVARPGWGEYPMRVQGQTSAANGTGFHFAAGQHPAESTAPPLMQAAFACSGLPHAQAAHAAHERSHQQPSHGFREAQAPAMQPQANVARLVHPSMANASSPPCAGQIEEAEGSGARQQGIQRPPSQGVQQHPVEAGAKPLSTQQTQGQSAGHEGQKSRAGSLRLQQHQRPQSPESEPAPMQQQAGEKFQCNVGKADDHARDVLAARVTLLEGRVRFLEGKLQAMQERQEASQAHPESNAAIHHHQIAPSKGLGQPDTALQMTTSPHMLAIDCKPAAADIASPDAVEISRPSRIASSTPPHGRGAAHPGLVQSSPATPGSAVKSGAAHSQTRAEVKSAGAEQTLPVSWAQHASRMSQKSPLHRSTVQAASLQDSPASGQSTQDLIEGIESRYQQARAILRSYQR</sequence>
<dbReference type="PANTHER" id="PTHR31477">
    <property type="entry name" value="CENTROSOMAL PROTEIN OF 44 KDA"/>
    <property type="match status" value="1"/>
</dbReference>
<evidence type="ECO:0000256" key="5">
    <source>
        <dbReference type="ARBA" id="ARBA00022490"/>
    </source>
</evidence>
<feature type="region of interest" description="Disordered" evidence="9">
    <location>
        <begin position="660"/>
        <end position="763"/>
    </location>
</feature>
<feature type="region of interest" description="Disordered" evidence="9">
    <location>
        <begin position="119"/>
        <end position="290"/>
    </location>
</feature>
<feature type="compositionally biased region" description="Polar residues" evidence="9">
    <location>
        <begin position="492"/>
        <end position="506"/>
    </location>
</feature>
<feature type="compositionally biased region" description="Polar residues" evidence="9">
    <location>
        <begin position="248"/>
        <end position="260"/>
    </location>
</feature>
<evidence type="ECO:0000259" key="10">
    <source>
        <dbReference type="Pfam" id="PF15007"/>
    </source>
</evidence>
<name>A0AAW1RPS5_9CHLO</name>
<feature type="compositionally biased region" description="Basic and acidic residues" evidence="9">
    <location>
        <begin position="134"/>
        <end position="144"/>
    </location>
</feature>
<feature type="compositionally biased region" description="Polar residues" evidence="9">
    <location>
        <begin position="729"/>
        <end position="759"/>
    </location>
</feature>
<gene>
    <name evidence="11" type="ORF">WJX74_004136</name>
</gene>
<keyword evidence="5" id="KW-0963">Cytoplasm</keyword>
<evidence type="ECO:0000313" key="11">
    <source>
        <dbReference type="EMBL" id="KAK9835608.1"/>
    </source>
</evidence>
<accession>A0AAW1RPS5</accession>
<keyword evidence="6" id="KW-0175">Coiled coil</keyword>
<protein>
    <recommendedName>
        <fullName evidence="4">Centrosomal protein of 44 kDa</fullName>
    </recommendedName>
</protein>
<dbReference type="GO" id="GO:0030496">
    <property type="term" value="C:midbody"/>
    <property type="evidence" value="ECO:0007669"/>
    <property type="project" value="UniProtKB-SubCell"/>
</dbReference>
<evidence type="ECO:0000256" key="1">
    <source>
        <dbReference type="ARBA" id="ARBA00004114"/>
    </source>
</evidence>
<comment type="subcellular location">
    <subcellularLocation>
        <location evidence="1">Cytoplasm</location>
        <location evidence="1">Cytoskeleton</location>
        <location evidence="1">Microtubule organizing center</location>
        <location evidence="1">Centrosome</location>
        <location evidence="1">Centriole</location>
    </subcellularLocation>
    <subcellularLocation>
        <location evidence="3">Cytoplasm</location>
        <location evidence="3">Cytoskeleton</location>
        <location evidence="3">Spindle pole</location>
    </subcellularLocation>
    <subcellularLocation>
        <location evidence="2">Midbody</location>
    </subcellularLocation>
</comment>
<feature type="compositionally biased region" description="Polar residues" evidence="9">
    <location>
        <begin position="517"/>
        <end position="526"/>
    </location>
</feature>
<dbReference type="EMBL" id="JALJOS010000008">
    <property type="protein sequence ID" value="KAK9835608.1"/>
    <property type="molecule type" value="Genomic_DNA"/>
</dbReference>
<feature type="region of interest" description="Disordered" evidence="9">
    <location>
        <begin position="472"/>
        <end position="562"/>
    </location>
</feature>
<reference evidence="11 12" key="1">
    <citation type="journal article" date="2024" name="Nat. Commun.">
        <title>Phylogenomics reveals the evolutionary origins of lichenization in chlorophyte algae.</title>
        <authorList>
            <person name="Puginier C."/>
            <person name="Libourel C."/>
            <person name="Otte J."/>
            <person name="Skaloud P."/>
            <person name="Haon M."/>
            <person name="Grisel S."/>
            <person name="Petersen M."/>
            <person name="Berrin J.G."/>
            <person name="Delaux P.M."/>
            <person name="Dal Grande F."/>
            <person name="Keller J."/>
        </authorList>
    </citation>
    <scope>NUCLEOTIDE SEQUENCE [LARGE SCALE GENOMIC DNA]</scope>
    <source>
        <strain evidence="11 12">SAG 2145</strain>
    </source>
</reference>
<feature type="compositionally biased region" description="Polar residues" evidence="9">
    <location>
        <begin position="272"/>
        <end position="289"/>
    </location>
</feature>
<dbReference type="Pfam" id="PF15007">
    <property type="entry name" value="CEP44"/>
    <property type="match status" value="1"/>
</dbReference>
<feature type="compositionally biased region" description="Basic and acidic residues" evidence="9">
    <location>
        <begin position="160"/>
        <end position="172"/>
    </location>
</feature>
<dbReference type="GO" id="GO:0000922">
    <property type="term" value="C:spindle pole"/>
    <property type="evidence" value="ECO:0007669"/>
    <property type="project" value="UniProtKB-SubCell"/>
</dbReference>
<feature type="domain" description="Centrosomal CEP44" evidence="10">
    <location>
        <begin position="5"/>
        <end position="128"/>
    </location>
</feature>
<evidence type="ECO:0000256" key="2">
    <source>
        <dbReference type="ARBA" id="ARBA00004214"/>
    </source>
</evidence>
<evidence type="ECO:0000256" key="4">
    <source>
        <dbReference type="ARBA" id="ARBA00014053"/>
    </source>
</evidence>
<comment type="caution">
    <text evidence="11">The sequence shown here is derived from an EMBL/GenBank/DDBJ whole genome shotgun (WGS) entry which is preliminary data.</text>
</comment>
<dbReference type="InterPro" id="IPR033603">
    <property type="entry name" value="CEP44"/>
</dbReference>
<proteinExistence type="predicted"/>
<keyword evidence="12" id="KW-1185">Reference proteome</keyword>
<evidence type="ECO:0000313" key="12">
    <source>
        <dbReference type="Proteomes" id="UP001438707"/>
    </source>
</evidence>
<evidence type="ECO:0000256" key="7">
    <source>
        <dbReference type="ARBA" id="ARBA00023212"/>
    </source>
</evidence>